<proteinExistence type="inferred from homology"/>
<dbReference type="InterPro" id="IPR026895">
    <property type="entry name" value="EMC1"/>
</dbReference>
<keyword evidence="6" id="KW-0256">Endoplasmic reticulum</keyword>
<evidence type="ECO:0000256" key="3">
    <source>
        <dbReference type="ARBA" id="ARBA00020824"/>
    </source>
</evidence>
<evidence type="ECO:0000256" key="2">
    <source>
        <dbReference type="ARBA" id="ARBA00007904"/>
    </source>
</evidence>
<keyword evidence="9" id="KW-0325">Glycoprotein</keyword>
<dbReference type="PANTHER" id="PTHR21573">
    <property type="entry name" value="ER MEMBRANE PROTEIN COMPLEX SUBUNIT 1"/>
    <property type="match status" value="1"/>
</dbReference>
<organism evidence="11 12">
    <name type="scientific">Perkinsus chesapeaki</name>
    <name type="common">Clam parasite</name>
    <name type="synonym">Perkinsus andrewsi</name>
    <dbReference type="NCBI Taxonomy" id="330153"/>
    <lineage>
        <taxon>Eukaryota</taxon>
        <taxon>Sar</taxon>
        <taxon>Alveolata</taxon>
        <taxon>Perkinsozoa</taxon>
        <taxon>Perkinsea</taxon>
        <taxon>Perkinsida</taxon>
        <taxon>Perkinsidae</taxon>
        <taxon>Perkinsus</taxon>
    </lineage>
</organism>
<gene>
    <name evidence="11" type="primary">EMC1_2</name>
    <name evidence="11" type="ORF">FOL47_006623</name>
</gene>
<evidence type="ECO:0000256" key="4">
    <source>
        <dbReference type="ARBA" id="ARBA00022692"/>
    </source>
</evidence>
<evidence type="ECO:0000256" key="5">
    <source>
        <dbReference type="ARBA" id="ARBA00022729"/>
    </source>
</evidence>
<evidence type="ECO:0000256" key="1">
    <source>
        <dbReference type="ARBA" id="ARBA00004115"/>
    </source>
</evidence>
<feature type="domain" description="ER membrane protein complex subunit 1 C-terminal" evidence="10">
    <location>
        <begin position="251"/>
        <end position="475"/>
    </location>
</feature>
<protein>
    <recommendedName>
        <fullName evidence="3">ER membrane protein complex subunit 1</fullName>
    </recommendedName>
</protein>
<evidence type="ECO:0000256" key="6">
    <source>
        <dbReference type="ARBA" id="ARBA00022824"/>
    </source>
</evidence>
<dbReference type="GO" id="GO:0034975">
    <property type="term" value="P:protein folding in endoplasmic reticulum"/>
    <property type="evidence" value="ECO:0007669"/>
    <property type="project" value="TreeGrafter"/>
</dbReference>
<evidence type="ECO:0000256" key="8">
    <source>
        <dbReference type="ARBA" id="ARBA00023136"/>
    </source>
</evidence>
<dbReference type="Pfam" id="PF07774">
    <property type="entry name" value="EMC1_C"/>
    <property type="match status" value="1"/>
</dbReference>
<sequence>MDIIPTSAAEMQVLLGRVSDWFDGKVASIGRKEKIQKAPVAREKIINGVVAGRQPENEAQLANLIGPHLKLAVVLSETGKLFSIDLSTSEILWSKMEEKDCIIDRVKNGPKIWLRVSHSNGKYDYIEPATGEIAESGSLPASSVGHTYSLNGTDFIGYYEGKEAWTVRFNDDSERLVSIVEPQQDYFGHVPVVVKSDASVLYRYINSNLIGVVTENAQGYVIVRMVDSVTGALVYETKIPHAADPLMVIFDNSAVVYYRNDKANRYELLVVDLFKDRDDYGFWDTMKMSKAAAKATDGAIEGNATRVSAYALEMPISATQQFVFPQAVTSIGVSTTQKGVTPRSVFFGLASGKVLAVNKDTVLNPRRQTVKPVSDRSSRLQNIAGDKEHDASVPPYTPLVPIKSTDIVSYDNEVENIKFIRTTPTHFESTSLLVVIGLDMYMSPTNTAQRYDLLGPDFDYPLLTISIAVGKVACSVPAGLAPTVIQATCQRLGDDYSDGAYDMEDEDDKSGEHKMGVIVKVSTKAFTRLFGCIVPFGLPVLPLLPEEITSLGISNTSSAVPLSAVPGDSRSPNQGITDGARKTWRKFVDYSTLLI</sequence>
<evidence type="ECO:0000313" key="11">
    <source>
        <dbReference type="EMBL" id="KAF4661605.1"/>
    </source>
</evidence>
<dbReference type="AlphaFoldDB" id="A0A7J6LQM1"/>
<name>A0A7J6LQM1_PERCH</name>
<dbReference type="OrthoDB" id="28092at2759"/>
<dbReference type="EMBL" id="JAAPAO010000372">
    <property type="protein sequence ID" value="KAF4661605.1"/>
    <property type="molecule type" value="Genomic_DNA"/>
</dbReference>
<dbReference type="Proteomes" id="UP000591131">
    <property type="component" value="Unassembled WGS sequence"/>
</dbReference>
<reference evidence="11 12" key="1">
    <citation type="submission" date="2020-04" db="EMBL/GenBank/DDBJ databases">
        <title>Perkinsus chesapeaki whole genome sequence.</title>
        <authorList>
            <person name="Bogema D.R."/>
        </authorList>
    </citation>
    <scope>NUCLEOTIDE SEQUENCE [LARGE SCALE GENOMIC DNA]</scope>
    <source>
        <strain evidence="11">ATCC PRA-425</strain>
    </source>
</reference>
<comment type="similarity">
    <text evidence="2">Belongs to the EMC1 family.</text>
</comment>
<keyword evidence="12" id="KW-1185">Reference proteome</keyword>
<dbReference type="PANTHER" id="PTHR21573:SF0">
    <property type="entry name" value="ER MEMBRANE PROTEIN COMPLEX SUBUNIT 1"/>
    <property type="match status" value="1"/>
</dbReference>
<comment type="subcellular location">
    <subcellularLocation>
        <location evidence="1">Endoplasmic reticulum membrane</location>
        <topology evidence="1">Single-pass type I membrane protein</topology>
    </subcellularLocation>
</comment>
<keyword evidence="8" id="KW-0472">Membrane</keyword>
<dbReference type="InterPro" id="IPR011678">
    <property type="entry name" value="EMC1_C"/>
</dbReference>
<keyword evidence="4" id="KW-0812">Transmembrane</keyword>
<dbReference type="GO" id="GO:0072546">
    <property type="term" value="C:EMC complex"/>
    <property type="evidence" value="ECO:0007669"/>
    <property type="project" value="InterPro"/>
</dbReference>
<evidence type="ECO:0000259" key="10">
    <source>
        <dbReference type="Pfam" id="PF07774"/>
    </source>
</evidence>
<evidence type="ECO:0000256" key="7">
    <source>
        <dbReference type="ARBA" id="ARBA00022989"/>
    </source>
</evidence>
<evidence type="ECO:0000313" key="12">
    <source>
        <dbReference type="Proteomes" id="UP000591131"/>
    </source>
</evidence>
<comment type="caution">
    <text evidence="11">The sequence shown here is derived from an EMBL/GenBank/DDBJ whole genome shotgun (WGS) entry which is preliminary data.</text>
</comment>
<accession>A0A7J6LQM1</accession>
<keyword evidence="7" id="KW-1133">Transmembrane helix</keyword>
<keyword evidence="5" id="KW-0732">Signal</keyword>
<evidence type="ECO:0000256" key="9">
    <source>
        <dbReference type="ARBA" id="ARBA00023180"/>
    </source>
</evidence>